<dbReference type="PANTHER" id="PTHR43194:SF2">
    <property type="entry name" value="PEROXISOMAL MEMBRANE PROTEIN LPX1"/>
    <property type="match status" value="1"/>
</dbReference>
<dbReference type="Gene3D" id="3.40.50.1820">
    <property type="entry name" value="alpha/beta hydrolase"/>
    <property type="match status" value="1"/>
</dbReference>
<gene>
    <name evidence="2" type="ORF">HOP40_24070</name>
</gene>
<name>A0A6M6JQC0_9PSEU</name>
<accession>A0A6M6JQC0</accession>
<dbReference type="PANTHER" id="PTHR43194">
    <property type="entry name" value="HYDROLASE ALPHA/BETA FOLD FAMILY"/>
    <property type="match status" value="1"/>
</dbReference>
<dbReference type="Proteomes" id="UP000505377">
    <property type="component" value="Chromosome"/>
</dbReference>
<dbReference type="GO" id="GO:0016787">
    <property type="term" value="F:hydrolase activity"/>
    <property type="evidence" value="ECO:0007669"/>
    <property type="project" value="UniProtKB-KW"/>
</dbReference>
<dbReference type="AlphaFoldDB" id="A0A6M6JQC0"/>
<dbReference type="EMBL" id="CP053564">
    <property type="protein sequence ID" value="QJY48481.1"/>
    <property type="molecule type" value="Genomic_DNA"/>
</dbReference>
<proteinExistence type="predicted"/>
<evidence type="ECO:0000313" key="3">
    <source>
        <dbReference type="Proteomes" id="UP000505377"/>
    </source>
</evidence>
<reference evidence="2 3" key="1">
    <citation type="submission" date="2020-05" db="EMBL/GenBank/DDBJ databases">
        <authorList>
            <person name="Mo P."/>
        </authorList>
    </citation>
    <scope>NUCLEOTIDE SEQUENCE [LARGE SCALE GENOMIC DNA]</scope>
    <source>
        <strain evidence="2 3">Gen01</strain>
    </source>
</reference>
<sequence>MGHSSSGCIGLQAALEEPDLITGLVLLEPAPKPAGPSADEVNARVLGPVMAALATGDVAGAADLFLRGVDGPDHRALLRARLGEDAPDWLVRDAAFFFADEIRAAAVDWDIDAVTAARIRARTLLVAGAESRTPMFAEAVAMLAGWLPDATAVELPGVGHGMTLQDPAAVARLVADFVRG</sequence>
<dbReference type="SUPFAM" id="SSF53474">
    <property type="entry name" value="alpha/beta-Hydrolases"/>
    <property type="match status" value="1"/>
</dbReference>
<dbReference type="InterPro" id="IPR050228">
    <property type="entry name" value="Carboxylesterase_BioH"/>
</dbReference>
<organism evidence="2 3">
    <name type="scientific">Pseudonocardia broussonetiae</name>
    <dbReference type="NCBI Taxonomy" id="2736640"/>
    <lineage>
        <taxon>Bacteria</taxon>
        <taxon>Bacillati</taxon>
        <taxon>Actinomycetota</taxon>
        <taxon>Actinomycetes</taxon>
        <taxon>Pseudonocardiales</taxon>
        <taxon>Pseudonocardiaceae</taxon>
        <taxon>Pseudonocardia</taxon>
    </lineage>
</organism>
<keyword evidence="2" id="KW-0378">Hydrolase</keyword>
<keyword evidence="3" id="KW-1185">Reference proteome</keyword>
<dbReference type="KEGG" id="pbro:HOP40_24070"/>
<evidence type="ECO:0000259" key="1">
    <source>
        <dbReference type="Pfam" id="PF12697"/>
    </source>
</evidence>
<dbReference type="InterPro" id="IPR000073">
    <property type="entry name" value="AB_hydrolase_1"/>
</dbReference>
<feature type="domain" description="AB hydrolase-1" evidence="1">
    <location>
        <begin position="2"/>
        <end position="172"/>
    </location>
</feature>
<dbReference type="InterPro" id="IPR029058">
    <property type="entry name" value="AB_hydrolase_fold"/>
</dbReference>
<evidence type="ECO:0000313" key="2">
    <source>
        <dbReference type="EMBL" id="QJY48481.1"/>
    </source>
</evidence>
<protein>
    <submittedName>
        <fullName evidence="2">Alpha/beta hydrolase</fullName>
    </submittedName>
</protein>
<dbReference type="Pfam" id="PF12697">
    <property type="entry name" value="Abhydrolase_6"/>
    <property type="match status" value="1"/>
</dbReference>